<dbReference type="EMBL" id="AHKF01000011">
    <property type="protein sequence ID" value="EIA09806.1"/>
    <property type="molecule type" value="Genomic_DNA"/>
</dbReference>
<organism evidence="2 3">
    <name type="scientific">Flavobacterium frigoris (strain PS1)</name>
    <dbReference type="NCBI Taxonomy" id="1086011"/>
    <lineage>
        <taxon>Bacteria</taxon>
        <taxon>Pseudomonadati</taxon>
        <taxon>Bacteroidota</taxon>
        <taxon>Flavobacteriia</taxon>
        <taxon>Flavobacteriales</taxon>
        <taxon>Flavobacteriaceae</taxon>
        <taxon>Flavobacterium</taxon>
    </lineage>
</organism>
<feature type="transmembrane region" description="Helical" evidence="1">
    <location>
        <begin position="12"/>
        <end position="33"/>
    </location>
</feature>
<keyword evidence="1" id="KW-1133">Transmembrane helix</keyword>
<dbReference type="AlphaFoldDB" id="H7FP05"/>
<comment type="caution">
    <text evidence="2">The sequence shown here is derived from an EMBL/GenBank/DDBJ whole genome shotgun (WGS) entry which is preliminary data.</text>
</comment>
<accession>H7FP05</accession>
<keyword evidence="3" id="KW-1185">Reference proteome</keyword>
<keyword evidence="1" id="KW-0472">Membrane</keyword>
<sequence length="58" mass="6861">MNFIVRVVLKTTTVYCLFIFSPDGSGILFIFSLKRKRYSEQQEIASNFIQISFYQKPF</sequence>
<evidence type="ECO:0000313" key="2">
    <source>
        <dbReference type="EMBL" id="EIA09806.1"/>
    </source>
</evidence>
<keyword evidence="1" id="KW-0812">Transmembrane</keyword>
<name>H7FP05_FLAFP</name>
<evidence type="ECO:0000313" key="3">
    <source>
        <dbReference type="Proteomes" id="UP000005566"/>
    </source>
</evidence>
<evidence type="ECO:0000256" key="1">
    <source>
        <dbReference type="SAM" id="Phobius"/>
    </source>
</evidence>
<proteinExistence type="predicted"/>
<dbReference type="PATRIC" id="fig|1086011.3.peg.888"/>
<reference evidence="2 3" key="1">
    <citation type="journal article" date="2014" name="Acta Crystallogr. D">
        <title>Structure-based characterization and antifreeze properties of a hyperactive ice-binding protein from the Antarctic bacterium Flavobacterium frigoris PS1.</title>
        <authorList>
            <person name="Do H."/>
            <person name="Kim S.J."/>
            <person name="Kim H.J."/>
            <person name="Lee J.H."/>
        </authorList>
    </citation>
    <scope>NUCLEOTIDE SEQUENCE [LARGE SCALE GENOMIC DNA]</scope>
    <source>
        <strain evidence="2 3">PS1</strain>
    </source>
</reference>
<protein>
    <submittedName>
        <fullName evidence="2">Uncharacterized protein</fullName>
    </submittedName>
</protein>
<gene>
    <name evidence="2" type="ORF">HJ01_00903</name>
</gene>
<dbReference type="Proteomes" id="UP000005566">
    <property type="component" value="Unassembled WGS sequence"/>
</dbReference>